<dbReference type="EMBL" id="JAVFKD010000014">
    <property type="protein sequence ID" value="KAK5989768.1"/>
    <property type="molecule type" value="Genomic_DNA"/>
</dbReference>
<organism evidence="2 3">
    <name type="scientific">Cladobotryum mycophilum</name>
    <dbReference type="NCBI Taxonomy" id="491253"/>
    <lineage>
        <taxon>Eukaryota</taxon>
        <taxon>Fungi</taxon>
        <taxon>Dikarya</taxon>
        <taxon>Ascomycota</taxon>
        <taxon>Pezizomycotina</taxon>
        <taxon>Sordariomycetes</taxon>
        <taxon>Hypocreomycetidae</taxon>
        <taxon>Hypocreales</taxon>
        <taxon>Hypocreaceae</taxon>
        <taxon>Cladobotryum</taxon>
    </lineage>
</organism>
<gene>
    <name evidence="2" type="ORF">PT974_08028</name>
</gene>
<accession>A0ABR0SC61</accession>
<keyword evidence="3" id="KW-1185">Reference proteome</keyword>
<protein>
    <submittedName>
        <fullName evidence="2">Uncharacterized protein</fullName>
    </submittedName>
</protein>
<evidence type="ECO:0000313" key="2">
    <source>
        <dbReference type="EMBL" id="KAK5989768.1"/>
    </source>
</evidence>
<name>A0ABR0SC61_9HYPO</name>
<feature type="compositionally biased region" description="Polar residues" evidence="1">
    <location>
        <begin position="27"/>
        <end position="40"/>
    </location>
</feature>
<proteinExistence type="predicted"/>
<feature type="region of interest" description="Disordered" evidence="1">
    <location>
        <begin position="1"/>
        <end position="52"/>
    </location>
</feature>
<dbReference type="Proteomes" id="UP001338125">
    <property type="component" value="Unassembled WGS sequence"/>
</dbReference>
<evidence type="ECO:0000313" key="3">
    <source>
        <dbReference type="Proteomes" id="UP001338125"/>
    </source>
</evidence>
<reference evidence="2 3" key="1">
    <citation type="submission" date="2024-01" db="EMBL/GenBank/DDBJ databases">
        <title>Complete genome of Cladobotryum mycophilum ATHUM6906.</title>
        <authorList>
            <person name="Christinaki A.C."/>
            <person name="Myridakis A.I."/>
            <person name="Kouvelis V.N."/>
        </authorList>
    </citation>
    <scope>NUCLEOTIDE SEQUENCE [LARGE SCALE GENOMIC DNA]</scope>
    <source>
        <strain evidence="2 3">ATHUM6906</strain>
    </source>
</reference>
<sequence>MAPVCVMDPDSDDSASGRSTPRLGVNRSPSPSESMATGGSKTDAPIPSPEQCNWDQIMRDYGSSYKDALERRFNDRAKNQDITAKARKGTDYGREHATPVLEG</sequence>
<comment type="caution">
    <text evidence="2">The sequence shown here is derived from an EMBL/GenBank/DDBJ whole genome shotgun (WGS) entry which is preliminary data.</text>
</comment>
<evidence type="ECO:0000256" key="1">
    <source>
        <dbReference type="SAM" id="MobiDB-lite"/>
    </source>
</evidence>
<feature type="compositionally biased region" description="Basic and acidic residues" evidence="1">
    <location>
        <begin position="88"/>
        <end position="97"/>
    </location>
</feature>
<feature type="region of interest" description="Disordered" evidence="1">
    <location>
        <begin position="80"/>
        <end position="103"/>
    </location>
</feature>